<feature type="compositionally biased region" description="Polar residues" evidence="1">
    <location>
        <begin position="71"/>
        <end position="80"/>
    </location>
</feature>
<proteinExistence type="predicted"/>
<dbReference type="AlphaFoldDB" id="A0A7S3ZME7"/>
<feature type="region of interest" description="Disordered" evidence="1">
    <location>
        <begin position="60"/>
        <end position="85"/>
    </location>
</feature>
<feature type="chain" id="PRO_5030833872" evidence="2">
    <location>
        <begin position="21"/>
        <end position="156"/>
    </location>
</feature>
<reference evidence="3" key="1">
    <citation type="submission" date="2021-01" db="EMBL/GenBank/DDBJ databases">
        <authorList>
            <person name="Corre E."/>
            <person name="Pelletier E."/>
            <person name="Niang G."/>
            <person name="Scheremetjew M."/>
            <person name="Finn R."/>
            <person name="Kale V."/>
            <person name="Holt S."/>
            <person name="Cochrane G."/>
            <person name="Meng A."/>
            <person name="Brown T."/>
            <person name="Cohen L."/>
        </authorList>
    </citation>
    <scope>NUCLEOTIDE SEQUENCE</scope>
    <source>
        <strain evidence="3">CCMP1756</strain>
    </source>
</reference>
<sequence length="156" mass="16389">MFIYVAALSVVFLAQSGVTAFIQAPAKAPRATTKATWGAPRLLARPIGWDLGDDSLGWATSKDDGVGSPSDGPTPSTNLSDGDDVALARRRRGDRALLEGAWGREAVRHKFRGQTREDLVCPAARALALKWGKACAVAYPALTVLAVCSIGPEGVT</sequence>
<evidence type="ECO:0000256" key="1">
    <source>
        <dbReference type="SAM" id="MobiDB-lite"/>
    </source>
</evidence>
<organism evidence="3">
    <name type="scientific">Pelagomonas calceolata</name>
    <dbReference type="NCBI Taxonomy" id="35677"/>
    <lineage>
        <taxon>Eukaryota</taxon>
        <taxon>Sar</taxon>
        <taxon>Stramenopiles</taxon>
        <taxon>Ochrophyta</taxon>
        <taxon>Pelagophyceae</taxon>
        <taxon>Pelagomonadales</taxon>
        <taxon>Pelagomonadaceae</taxon>
        <taxon>Pelagomonas</taxon>
    </lineage>
</organism>
<evidence type="ECO:0000313" key="3">
    <source>
        <dbReference type="EMBL" id="CAE0687806.1"/>
    </source>
</evidence>
<gene>
    <name evidence="3" type="ORF">PCAL00307_LOCUS3240</name>
</gene>
<accession>A0A7S3ZME7</accession>
<feature type="signal peptide" evidence="2">
    <location>
        <begin position="1"/>
        <end position="20"/>
    </location>
</feature>
<evidence type="ECO:0000256" key="2">
    <source>
        <dbReference type="SAM" id="SignalP"/>
    </source>
</evidence>
<dbReference type="EMBL" id="HBIW01003939">
    <property type="protein sequence ID" value="CAE0687806.1"/>
    <property type="molecule type" value="Transcribed_RNA"/>
</dbReference>
<name>A0A7S3ZME7_9STRA</name>
<keyword evidence="2" id="KW-0732">Signal</keyword>
<protein>
    <submittedName>
        <fullName evidence="3">Uncharacterized protein</fullName>
    </submittedName>
</protein>